<keyword evidence="4" id="KW-1185">Reference proteome</keyword>
<dbReference type="EMBL" id="JXTB01000044">
    <property type="protein sequence ID" value="PON71458.1"/>
    <property type="molecule type" value="Genomic_DNA"/>
</dbReference>
<dbReference type="Pfam" id="PF23189">
    <property type="entry name" value="UPF0261_C"/>
    <property type="match status" value="1"/>
</dbReference>
<dbReference type="Gene3D" id="3.40.50.12030">
    <property type="entry name" value="Uncharacterised protein family UPF0261, NC domain"/>
    <property type="match status" value="2"/>
</dbReference>
<dbReference type="PANTHER" id="PTHR31862:SF1">
    <property type="entry name" value="UPF0261 DOMAIN PROTEIN (AFU_ORTHOLOGUE AFUA_1G10120)"/>
    <property type="match status" value="1"/>
</dbReference>
<name>A0A2P5DDS8_PARAD</name>
<comment type="caution">
    <text evidence="3">The sequence shown here is derived from an EMBL/GenBank/DDBJ whole genome shotgun (WGS) entry which is preliminary data.</text>
</comment>
<dbReference type="STRING" id="3476.A0A2P5DDS8"/>
<evidence type="ECO:0000259" key="2">
    <source>
        <dbReference type="Pfam" id="PF23189"/>
    </source>
</evidence>
<organism evidence="3 4">
    <name type="scientific">Parasponia andersonii</name>
    <name type="common">Sponia andersonii</name>
    <dbReference type="NCBI Taxonomy" id="3476"/>
    <lineage>
        <taxon>Eukaryota</taxon>
        <taxon>Viridiplantae</taxon>
        <taxon>Streptophyta</taxon>
        <taxon>Embryophyta</taxon>
        <taxon>Tracheophyta</taxon>
        <taxon>Spermatophyta</taxon>
        <taxon>Magnoliopsida</taxon>
        <taxon>eudicotyledons</taxon>
        <taxon>Gunneridae</taxon>
        <taxon>Pentapetalae</taxon>
        <taxon>rosids</taxon>
        <taxon>fabids</taxon>
        <taxon>Rosales</taxon>
        <taxon>Cannabaceae</taxon>
        <taxon>Parasponia</taxon>
    </lineage>
</organism>
<proteinExistence type="predicted"/>
<evidence type="ECO:0000313" key="3">
    <source>
        <dbReference type="EMBL" id="PON71458.1"/>
    </source>
</evidence>
<dbReference type="PANTHER" id="PTHR31862">
    <property type="entry name" value="UPF0261 DOMAIN PROTEIN (AFU_ORTHOLOGUE AFUA_1G10120)"/>
    <property type="match status" value="1"/>
</dbReference>
<evidence type="ECO:0000259" key="1">
    <source>
        <dbReference type="Pfam" id="PF06792"/>
    </source>
</evidence>
<evidence type="ECO:0000313" key="4">
    <source>
        <dbReference type="Proteomes" id="UP000237105"/>
    </source>
</evidence>
<dbReference type="Proteomes" id="UP000237105">
    <property type="component" value="Unassembled WGS sequence"/>
</dbReference>
<dbReference type="InterPro" id="IPR044122">
    <property type="entry name" value="UPF0261_N"/>
</dbReference>
<accession>A0A2P5DDS8</accession>
<protein>
    <submittedName>
        <fullName evidence="3">Uncharacterized protein</fullName>
    </submittedName>
</protein>
<feature type="domain" description="UPF0261" evidence="1">
    <location>
        <begin position="2"/>
        <end position="39"/>
    </location>
</feature>
<gene>
    <name evidence="3" type="ORF">PanWU01x14_072550</name>
</gene>
<dbReference type="OrthoDB" id="10264588at2759"/>
<reference evidence="4" key="1">
    <citation type="submission" date="2016-06" db="EMBL/GenBank/DDBJ databases">
        <title>Parallel loss of symbiosis genes in relatives of nitrogen-fixing non-legume Parasponia.</title>
        <authorList>
            <person name="Van Velzen R."/>
            <person name="Holmer R."/>
            <person name="Bu F."/>
            <person name="Rutten L."/>
            <person name="Van Zeijl A."/>
            <person name="Liu W."/>
            <person name="Santuari L."/>
            <person name="Cao Q."/>
            <person name="Sharma T."/>
            <person name="Shen D."/>
            <person name="Roswanjaya Y."/>
            <person name="Wardhani T."/>
            <person name="Kalhor M.S."/>
            <person name="Jansen J."/>
            <person name="Van den Hoogen J."/>
            <person name="Gungor B."/>
            <person name="Hartog M."/>
            <person name="Hontelez J."/>
            <person name="Verver J."/>
            <person name="Yang W.-C."/>
            <person name="Schijlen E."/>
            <person name="Repin R."/>
            <person name="Schilthuizen M."/>
            <person name="Schranz E."/>
            <person name="Heidstra R."/>
            <person name="Miyata K."/>
            <person name="Fedorova E."/>
            <person name="Kohlen W."/>
            <person name="Bisseling T."/>
            <person name="Smit S."/>
            <person name="Geurts R."/>
        </authorList>
    </citation>
    <scope>NUCLEOTIDE SEQUENCE [LARGE SCALE GENOMIC DNA]</scope>
    <source>
        <strain evidence="4">cv. WU1-14</strain>
    </source>
</reference>
<dbReference type="InterPro" id="IPR056778">
    <property type="entry name" value="UPF0261_C"/>
</dbReference>
<dbReference type="AlphaFoldDB" id="A0A2P5DDS8"/>
<dbReference type="InterPro" id="IPR051353">
    <property type="entry name" value="Tobamovirus_resist_UPF0261"/>
</dbReference>
<feature type="domain" description="UPF0261" evidence="2">
    <location>
        <begin position="55"/>
        <end position="107"/>
    </location>
</feature>
<sequence length="177" mass="18944">MGTSDLVLFPSIVDICGINSVSRVVLSNAAAAFAGMVAGKLERSGETGHAGGYEKVTVGITMDGVPTPCVSAVKERLAKEGYGTLVFHATGVGGRATESLVREGLFKLKISGMRTTVDENKKFARFIADKLNKSSSKVKVCPHHINDPDFANALVDSFLEISMKNANKLLSRRKMRL</sequence>
<dbReference type="Gene3D" id="3.40.50.12020">
    <property type="entry name" value="Uncharacterised protein family UPF0261, NN domain"/>
    <property type="match status" value="1"/>
</dbReference>
<dbReference type="Pfam" id="PF06792">
    <property type="entry name" value="UPF0261"/>
    <property type="match status" value="1"/>
</dbReference>